<evidence type="ECO:0000313" key="3">
    <source>
        <dbReference type="EMBL" id="CEM47048.1"/>
    </source>
</evidence>
<dbReference type="EMBL" id="CDMZ01003626">
    <property type="protein sequence ID" value="CEM47048.1"/>
    <property type="molecule type" value="Genomic_DNA"/>
</dbReference>
<feature type="region of interest" description="Disordered" evidence="1">
    <location>
        <begin position="275"/>
        <end position="308"/>
    </location>
</feature>
<evidence type="ECO:0000256" key="2">
    <source>
        <dbReference type="SAM" id="SignalP"/>
    </source>
</evidence>
<proteinExistence type="predicted"/>
<feature type="signal peptide" evidence="2">
    <location>
        <begin position="1"/>
        <end position="22"/>
    </location>
</feature>
<evidence type="ECO:0000256" key="1">
    <source>
        <dbReference type="SAM" id="MobiDB-lite"/>
    </source>
</evidence>
<accession>A0A0G4HRW9</accession>
<feature type="chain" id="PRO_5005192294" evidence="2">
    <location>
        <begin position="23"/>
        <end position="550"/>
    </location>
</feature>
<name>A0A0G4HRW9_9ALVE</name>
<dbReference type="VEuPathDB" id="CryptoDB:Cvel_30772"/>
<reference evidence="3" key="1">
    <citation type="submission" date="2014-11" db="EMBL/GenBank/DDBJ databases">
        <authorList>
            <person name="Otto D Thomas"/>
            <person name="Naeem Raeece"/>
        </authorList>
    </citation>
    <scope>NUCLEOTIDE SEQUENCE</scope>
</reference>
<feature type="compositionally biased region" description="Low complexity" evidence="1">
    <location>
        <begin position="277"/>
        <end position="298"/>
    </location>
</feature>
<gene>
    <name evidence="3" type="ORF">Cvel_30772</name>
</gene>
<dbReference type="AlphaFoldDB" id="A0A0G4HRW9"/>
<organism evidence="3">
    <name type="scientific">Chromera velia CCMP2878</name>
    <dbReference type="NCBI Taxonomy" id="1169474"/>
    <lineage>
        <taxon>Eukaryota</taxon>
        <taxon>Sar</taxon>
        <taxon>Alveolata</taxon>
        <taxon>Colpodellida</taxon>
        <taxon>Chromeraceae</taxon>
        <taxon>Chromera</taxon>
    </lineage>
</organism>
<sequence length="550" mass="62095">MPFNVGLLPAAAAAAFATLSAGIFCERPKTREPPKAECLQTLRKFLFTLSSQNAFEKGQELWNLLISTDTKHVPFLARELIACTMKMDTWTICSLLKGVEACAVQSEGKAGRFDLLLKELAKAVEREVFIKAKIGARQDQMKNLGEFASILLAPWQGERIIKDTLRFSVLHNNFLPVLCFWGSFFWWVIERDEVDAFSPRGRQSMLSILSVLLLIEKTPGVTDRVALTVRSFIHHKALNLKSELSLQADPPTSKSKFEFPDYAFDSSENIFKRKGDATAAPAARPPSSSTSVLPSSSSERAQPRVPVPVSESNRIIVVDQCSSHWQPTGPFETPLHSSTRPEGMTCIPKNDLTAEEKGELERQREKQRDEFWEDMARENLNNEIKEKEKREAEESNNPLEGPGAKLPALAPFFTNSLTATTPAQVHQPPISKIPKDLQELYNFAKHTAARMKAEWKNKKDEMDTLEQQLLQLGKISLSDPTVQSLLEQQDECIRASELDQKLEDDLRRWMDAVRINGRVPETKWPEAVKRLKRQLEESKEGPVSERTQTQ</sequence>
<keyword evidence="2" id="KW-0732">Signal</keyword>
<protein>
    <submittedName>
        <fullName evidence="3">Uncharacterized protein</fullName>
    </submittedName>
</protein>
<feature type="compositionally biased region" description="Basic and acidic residues" evidence="1">
    <location>
        <begin position="383"/>
        <end position="393"/>
    </location>
</feature>
<feature type="region of interest" description="Disordered" evidence="1">
    <location>
        <begin position="382"/>
        <end position="403"/>
    </location>
</feature>